<dbReference type="GO" id="GO:0006508">
    <property type="term" value="P:proteolysis"/>
    <property type="evidence" value="ECO:0007669"/>
    <property type="project" value="UniProtKB-KW"/>
</dbReference>
<evidence type="ECO:0000256" key="7">
    <source>
        <dbReference type="ARBA" id="ARBA00022825"/>
    </source>
</evidence>
<dbReference type="GO" id="GO:0004252">
    <property type="term" value="F:serine-type endopeptidase activity"/>
    <property type="evidence" value="ECO:0007669"/>
    <property type="project" value="UniProtKB-UniRule"/>
</dbReference>
<feature type="domain" description="Peptidase S8/S53" evidence="10">
    <location>
        <begin position="118"/>
        <end position="575"/>
    </location>
</feature>
<evidence type="ECO:0000256" key="9">
    <source>
        <dbReference type="SAM" id="Coils"/>
    </source>
</evidence>
<reference evidence="13" key="1">
    <citation type="submission" date="2024-02" db="UniProtKB">
        <authorList>
            <consortium name="WormBaseParasite"/>
        </authorList>
    </citation>
    <scope>IDENTIFICATION</scope>
</reference>
<evidence type="ECO:0000256" key="6">
    <source>
        <dbReference type="ARBA" id="ARBA00022801"/>
    </source>
</evidence>
<name>A0AAF3ER02_9BILA</name>
<dbReference type="Gene3D" id="3.40.50.200">
    <property type="entry name" value="Peptidase S8/S53 domain"/>
    <property type="match status" value="2"/>
</dbReference>
<keyword evidence="12" id="KW-1185">Reference proteome</keyword>
<dbReference type="SUPFAM" id="SSF52743">
    <property type="entry name" value="Subtilisin-like"/>
    <property type="match status" value="1"/>
</dbReference>
<dbReference type="InterPro" id="IPR046939">
    <property type="entry name" value="TPPII_C_sf"/>
</dbReference>
<keyword evidence="5 8" id="KW-0645">Protease</keyword>
<dbReference type="WBParaSite" id="MBELARI_LOCUS16528">
    <property type="protein sequence ID" value="MBELARI_LOCUS16528"/>
    <property type="gene ID" value="MBELARI_LOCUS16528"/>
</dbReference>
<feature type="active site" description="Charge relay system" evidence="8">
    <location>
        <position position="351"/>
    </location>
</feature>
<organism evidence="12 13">
    <name type="scientific">Mesorhabditis belari</name>
    <dbReference type="NCBI Taxonomy" id="2138241"/>
    <lineage>
        <taxon>Eukaryota</taxon>
        <taxon>Metazoa</taxon>
        <taxon>Ecdysozoa</taxon>
        <taxon>Nematoda</taxon>
        <taxon>Chromadorea</taxon>
        <taxon>Rhabditida</taxon>
        <taxon>Rhabditina</taxon>
        <taxon>Rhabditomorpha</taxon>
        <taxon>Rhabditoidea</taxon>
        <taxon>Rhabditidae</taxon>
        <taxon>Mesorhabditinae</taxon>
        <taxon>Mesorhabditis</taxon>
    </lineage>
</organism>
<proteinExistence type="inferred from homology"/>
<feature type="coiled-coil region" evidence="9">
    <location>
        <begin position="224"/>
        <end position="251"/>
    </location>
</feature>
<keyword evidence="4" id="KW-0031">Aminopeptidase</keyword>
<evidence type="ECO:0000313" key="13">
    <source>
        <dbReference type="WBParaSite" id="MBELARI_LOCUS16528"/>
    </source>
</evidence>
<dbReference type="InterPro" id="IPR036852">
    <property type="entry name" value="Peptidase_S8/S53_dom_sf"/>
</dbReference>
<dbReference type="Gene3D" id="2.60.40.3170">
    <property type="match status" value="1"/>
</dbReference>
<keyword evidence="6 8" id="KW-0378">Hydrolase</keyword>
<evidence type="ECO:0000256" key="4">
    <source>
        <dbReference type="ARBA" id="ARBA00022438"/>
    </source>
</evidence>
<evidence type="ECO:0000313" key="12">
    <source>
        <dbReference type="Proteomes" id="UP000887575"/>
    </source>
</evidence>
<dbReference type="InterPro" id="IPR022229">
    <property type="entry name" value="TPPII_Ig-like-2"/>
</dbReference>
<evidence type="ECO:0000259" key="11">
    <source>
        <dbReference type="Pfam" id="PF12580"/>
    </source>
</evidence>
<evidence type="ECO:0000259" key="10">
    <source>
        <dbReference type="Pfam" id="PF00082"/>
    </source>
</evidence>
<feature type="active site" description="Charge relay system" evidence="8">
    <location>
        <position position="537"/>
    </location>
</feature>
<evidence type="ECO:0000256" key="2">
    <source>
        <dbReference type="ARBA" id="ARBA00011073"/>
    </source>
</evidence>
<dbReference type="PRINTS" id="PR00723">
    <property type="entry name" value="SUBTILISIN"/>
</dbReference>
<keyword evidence="9" id="KW-0175">Coiled coil</keyword>
<accession>A0AAF3ER02</accession>
<feature type="active site" description="Charge relay system" evidence="8">
    <location>
        <position position="127"/>
    </location>
</feature>
<evidence type="ECO:0000256" key="3">
    <source>
        <dbReference type="ARBA" id="ARBA00012462"/>
    </source>
</evidence>
<dbReference type="GO" id="GO:0005829">
    <property type="term" value="C:cytosol"/>
    <property type="evidence" value="ECO:0007669"/>
    <property type="project" value="TreeGrafter"/>
</dbReference>
<dbReference type="PANTHER" id="PTHR43806">
    <property type="entry name" value="PEPTIDASE S8"/>
    <property type="match status" value="1"/>
</dbReference>
<dbReference type="EC" id="3.4.14.10" evidence="3"/>
<dbReference type="InterPro" id="IPR046940">
    <property type="entry name" value="TPPII_Ig-like_sf"/>
</dbReference>
<dbReference type="InterPro" id="IPR050131">
    <property type="entry name" value="Peptidase_S8_subtilisin-like"/>
</dbReference>
<dbReference type="GO" id="GO:0008240">
    <property type="term" value="F:tripeptidyl-peptidase activity"/>
    <property type="evidence" value="ECO:0007669"/>
    <property type="project" value="UniProtKB-EC"/>
</dbReference>
<comment type="catalytic activity">
    <reaction evidence="1">
        <text>Release of an N-terminal tripeptide from a polypeptide.</text>
        <dbReference type="EC" id="3.4.14.10"/>
    </reaction>
</comment>
<dbReference type="Pfam" id="PF12580">
    <property type="entry name" value="TPPII"/>
    <property type="match status" value="1"/>
</dbReference>
<protein>
    <recommendedName>
        <fullName evidence="3">tripeptidyl-peptidase II</fullName>
        <ecNumber evidence="3">3.4.14.10</ecNumber>
    </recommendedName>
</protein>
<dbReference type="GO" id="GO:0004177">
    <property type="term" value="F:aminopeptidase activity"/>
    <property type="evidence" value="ECO:0007669"/>
    <property type="project" value="UniProtKB-KW"/>
</dbReference>
<evidence type="ECO:0000256" key="5">
    <source>
        <dbReference type="ARBA" id="ARBA00022670"/>
    </source>
</evidence>
<dbReference type="Gene3D" id="6.10.250.3080">
    <property type="match status" value="1"/>
</dbReference>
<evidence type="ECO:0000256" key="8">
    <source>
        <dbReference type="PROSITE-ProRule" id="PRU01240"/>
    </source>
</evidence>
<dbReference type="Pfam" id="PF00082">
    <property type="entry name" value="Peptidase_S8"/>
    <property type="match status" value="1"/>
</dbReference>
<dbReference type="PROSITE" id="PS51892">
    <property type="entry name" value="SUBTILASE"/>
    <property type="match status" value="1"/>
</dbReference>
<dbReference type="Gene3D" id="1.25.40.710">
    <property type="match status" value="1"/>
</dbReference>
<dbReference type="Proteomes" id="UP000887575">
    <property type="component" value="Unassembled WGS sequence"/>
</dbReference>
<dbReference type="InterPro" id="IPR022398">
    <property type="entry name" value="Peptidase_S8_His-AS"/>
</dbReference>
<dbReference type="InterPro" id="IPR023828">
    <property type="entry name" value="Peptidase_S8_Ser-AS"/>
</dbReference>
<comment type="similarity">
    <text evidence="2 8">Belongs to the peptidase S8 family.</text>
</comment>
<feature type="domain" description="Tripeptidyl peptidase II second Ig-like" evidence="11">
    <location>
        <begin position="875"/>
        <end position="1056"/>
    </location>
</feature>
<dbReference type="InterPro" id="IPR000209">
    <property type="entry name" value="Peptidase_S8/S53_dom"/>
</dbReference>
<dbReference type="InterPro" id="IPR015500">
    <property type="entry name" value="Peptidase_S8_subtilisin-rel"/>
</dbReference>
<sequence length="1383" mass="152920">MYYEHFLYLAYRFGCLVFRRGHAIAPETSKLFLQSSTPSTGLGYFSCKTVFLRMLTSKGPATVDPNVAQTSTTPEGNVPCENGMSTDIWSITRPFDSVMTPKLESLGDFLQKYPNSDGRGIKIAILDTGVDPKLEGMQVTTTGEPKLVNIFDCSGAGDVDCSHQVTSKDGKVVGLTGRTLNVAAIKNLNNPSGKFYLGVKPIHELYVKGLKAAMDKERHTPNWESSSNLALANARRALEEHEKEIGGKASDRKERLKREDLACRVDFLKDNIKKEDKGPVADVLMWNDGKSWKALLDTSFRGKLGMCRPMGPYGETYEFTEGTIDGDQLTYAFNIYPDEKKLEIVTACGSHGSHVASIAAANYPKNPDLNGLAPGAKVISICIGDARLNATETGTALTRAFKLCRDLDVDVINMSYGEGVDFTDTGRVIDELKKLLEGGKTLFFSSAGNNGPALSSVGCPGGTTSGVIGVGALLLPNQLSQLYGTAMNVNKPAPFLWSSCGPSADGADGVSIYAPGAAFAEVPKYTRKCNQLMNGTSMSSPNAAGAVACLLSKLKEDKKNYSPYEIRLALEQSAAPLNGCLAGMLKISDAYDFLSNFEAKKLNLFDVKVSCRRWGVPGSFRGIYLRDLADFSNGPLKYAITVEPLFPKTANVIEKTNFLERLTLERIGGDESVPHCSKAISWQIPEVLNLTSGECAFSVLLEYNGMEDPQKQHTRGWIAARDHAGRIVFRIPYAILPPRKETEFEMELSAGVVERRLIHVPEDKNIACVQVSSPPLATNERIVLHGVQNIPDHAMRSHELSKSFASEKETRAFLMKVVPGRSLEMCATLATLSYKQLKAKLNVSFFNLLHDAVVHLTTASVSNRFFFETISDLPIEFEPSVSFKSISTFYKPTEIKLEPLGNRDLFFDGIQINKIVLTYKVTVTKNSEFQFELGGLSEYLYESPYDDIFVQVFSNSKEYLGGTSSFRDRYTIKLEKGEYKVMVQVRHPEESALEKLKDATLTMYQKLGTPISSDCFKSAAALAKGDSKGKWEKMMLAPSQRATIFVQNIPEEKLGKPPAGTIVRGVFTPFGGEWKDKYQVPVVLHVVTPESKRQSKALSMVELEAPKKEKLTPEQELTNALRDVKIKHIEKMEKLEEVQKLHAEAVTEVFHLPLEMAFVRRLAALANGKNGSKEAAHDLFLEKANLVLENCNPDKVLAFMGTLNQEASVELASKKEEFDQKKEAIIEVLTLKVAHFAQMRIAKLEKSRAPATFWEQLNKPETPVTADGTTIPVEVNGQTSSTDKAFNPATALEDAFVELQKFVNLDDAKMHLPYAKYAIANEYHAIAIKSLEKYTNETRAAGKIPELEERTLSELANLCGWDHLSTAFKNDYLHKVRQNYRPF</sequence>
<dbReference type="PROSITE" id="PS00138">
    <property type="entry name" value="SUBTILASE_SER"/>
    <property type="match status" value="1"/>
</dbReference>
<evidence type="ECO:0000256" key="1">
    <source>
        <dbReference type="ARBA" id="ARBA00001910"/>
    </source>
</evidence>
<keyword evidence="7 8" id="KW-0720">Serine protease</keyword>
<dbReference type="PANTHER" id="PTHR43806:SF14">
    <property type="entry name" value="TRIPEPTIDYL-PEPTIDASE 2"/>
    <property type="match status" value="1"/>
</dbReference>
<dbReference type="PROSITE" id="PS00137">
    <property type="entry name" value="SUBTILASE_HIS"/>
    <property type="match status" value="1"/>
</dbReference>